<dbReference type="EMBL" id="CP121769">
    <property type="protein sequence ID" value="WGE09109.1"/>
    <property type="molecule type" value="Genomic_DNA"/>
</dbReference>
<accession>A0AAJ6AAV1</accession>
<protein>
    <submittedName>
        <fullName evidence="1">Uncharacterized protein</fullName>
    </submittedName>
</protein>
<dbReference type="AlphaFoldDB" id="A0AAJ6AAV1"/>
<name>A0AAJ6AAV1_GLAPU</name>
<organism evidence="1 2">
    <name type="scientific">Glaesserella parasuis</name>
    <name type="common">Haemophilus parasuis</name>
    <dbReference type="NCBI Taxonomy" id="738"/>
    <lineage>
        <taxon>Bacteria</taxon>
        <taxon>Pseudomonadati</taxon>
        <taxon>Pseudomonadota</taxon>
        <taxon>Gammaproteobacteria</taxon>
        <taxon>Pasteurellales</taxon>
        <taxon>Pasteurellaceae</taxon>
        <taxon>Glaesserella</taxon>
    </lineage>
</organism>
<evidence type="ECO:0000313" key="1">
    <source>
        <dbReference type="EMBL" id="WGE09109.1"/>
    </source>
</evidence>
<reference evidence="1" key="1">
    <citation type="submission" date="2023-04" db="EMBL/GenBank/DDBJ databases">
        <title>Molecular characterization of the Integrative and Conjugative elements harboring multidrug-resistance gene from Glaesserella (Haemophilus) parasuis.</title>
        <authorList>
            <person name="Che Y."/>
            <person name="Zhou L."/>
        </authorList>
    </citation>
    <scope>NUCLEOTIDE SEQUENCE</scope>
    <source>
        <strain evidence="1">Z44</strain>
    </source>
</reference>
<dbReference type="Proteomes" id="UP001222296">
    <property type="component" value="Chromosome"/>
</dbReference>
<proteinExistence type="predicted"/>
<gene>
    <name evidence="1" type="ORF">QBL01_07535</name>
</gene>
<dbReference type="RefSeq" id="WP_236929970.1">
    <property type="nucleotide sequence ID" value="NZ_CP121769.1"/>
</dbReference>
<evidence type="ECO:0000313" key="2">
    <source>
        <dbReference type="Proteomes" id="UP001222296"/>
    </source>
</evidence>
<sequence length="519" mass="57993">MCLGRYSRIKKLVVYFCIAQLIYSSTLVYANPAVALVARPLLSRVLSNVVVKRAATVAANDATYARLVTLQTFKSVGQVAANDARFAITASSSLRHAKDISWVSLALSSGVISLSDLNISENEKIGVQFEPNAVKLSDGRYAINVNGKTKVISKNATIQDPVIFRYSKEVSSVPAEDIYEADNLNNLYRFYYETRLGSFIQANSIDTLIQEIGEAGIRENFEKVSANNTEYSYLSSKRETIVKYLRQEDRDDYTRVSVRLTYITTSLKSNFDVLTRNNTGSETFFTFNNPNENDYEKSEFSLSTTYNINFNPDFQAQEETEIELGNISELNPDLYSQPLTAQQLASLYNALLLSAASQIDYQGIPFSISDPITAQEVAAELNSLGESARVGDLFSKAGHSNSIELSLPEVNSSTTVITPTNPTTGKEIEEIDPSEAEYPELEMPTAEEILDPFKKFFPTLQNFKLKGHSATCPTWSFDIWNKHFTIDSHCELLEEQRQLIQAIFGILWAFIALRHLLTA</sequence>